<reference evidence="1" key="1">
    <citation type="submission" date="2023-11" db="EMBL/GenBank/DDBJ databases">
        <authorList>
            <person name="De Vega J J."/>
            <person name="De Vega J J."/>
        </authorList>
    </citation>
    <scope>NUCLEOTIDE SEQUENCE</scope>
</reference>
<protein>
    <submittedName>
        <fullName evidence="1">Uncharacterized protein</fullName>
    </submittedName>
</protein>
<proteinExistence type="predicted"/>
<evidence type="ECO:0000313" key="2">
    <source>
        <dbReference type="Proteomes" id="UP001295794"/>
    </source>
</evidence>
<evidence type="ECO:0000313" key="1">
    <source>
        <dbReference type="EMBL" id="CAK5265485.1"/>
    </source>
</evidence>
<dbReference type="Proteomes" id="UP001295794">
    <property type="component" value="Unassembled WGS sequence"/>
</dbReference>
<keyword evidence="2" id="KW-1185">Reference proteome</keyword>
<dbReference type="EMBL" id="CAVNYO010000091">
    <property type="protein sequence ID" value="CAK5265485.1"/>
    <property type="molecule type" value="Genomic_DNA"/>
</dbReference>
<name>A0AAD2GYQ7_9AGAR</name>
<comment type="caution">
    <text evidence="1">The sequence shown here is derived from an EMBL/GenBank/DDBJ whole genome shotgun (WGS) entry which is preliminary data.</text>
</comment>
<dbReference type="AlphaFoldDB" id="A0AAD2GYQ7"/>
<accession>A0AAD2GYQ7</accession>
<gene>
    <name evidence="1" type="ORF">MYCIT1_LOCUS6503</name>
</gene>
<sequence length="84" mass="9292">GNPFVPESVFIAKVASDTHRLGPDSFPSLLLRSPFTLTDSLSSRVKSARKPCVLHASPLEAPTPCRLRRVPCALLKHNQKRTWS</sequence>
<organism evidence="1 2">
    <name type="scientific">Mycena citricolor</name>
    <dbReference type="NCBI Taxonomy" id="2018698"/>
    <lineage>
        <taxon>Eukaryota</taxon>
        <taxon>Fungi</taxon>
        <taxon>Dikarya</taxon>
        <taxon>Basidiomycota</taxon>
        <taxon>Agaricomycotina</taxon>
        <taxon>Agaricomycetes</taxon>
        <taxon>Agaricomycetidae</taxon>
        <taxon>Agaricales</taxon>
        <taxon>Marasmiineae</taxon>
        <taxon>Mycenaceae</taxon>
        <taxon>Mycena</taxon>
    </lineage>
</organism>
<feature type="non-terminal residue" evidence="1">
    <location>
        <position position="1"/>
    </location>
</feature>